<reference evidence="2 3" key="1">
    <citation type="submission" date="2020-11" db="EMBL/GenBank/DDBJ databases">
        <title>Enhanced detection system for hospital associated transmission using whole genome sequencing surveillance.</title>
        <authorList>
            <person name="Harrison L.H."/>
            <person name="Van Tyne D."/>
            <person name="Marsh J.W."/>
            <person name="Griffith M.P."/>
            <person name="Snyder D.J."/>
            <person name="Cooper V.S."/>
            <person name="Mustapha M."/>
        </authorList>
    </citation>
    <scope>NUCLEOTIDE SEQUENCE [LARGE SCALE GENOMIC DNA]</scope>
    <source>
        <strain evidence="2 3">BC00020</strain>
    </source>
</reference>
<keyword evidence="1" id="KW-0732">Signal</keyword>
<dbReference type="SUPFAM" id="SSF51126">
    <property type="entry name" value="Pectin lyase-like"/>
    <property type="match status" value="1"/>
</dbReference>
<evidence type="ECO:0000313" key="3">
    <source>
        <dbReference type="Proteomes" id="UP000808215"/>
    </source>
</evidence>
<dbReference type="PROSITE" id="PS51318">
    <property type="entry name" value="TAT"/>
    <property type="match status" value="1"/>
</dbReference>
<protein>
    <recommendedName>
        <fullName evidence="4">Pectate lyase superfamily protein domain-containing protein</fullName>
    </recommendedName>
</protein>
<evidence type="ECO:0000313" key="2">
    <source>
        <dbReference type="EMBL" id="MBJ9688152.1"/>
    </source>
</evidence>
<accession>A0ABS1AVN0</accession>
<sequence length="495" mass="53594">MEASRRRVIKALTAAAALAASGTTCADPTAPGRDIAPPTADDVSPMQFNARGDGVADDTEALQRWIRYIVGNRKRGTLGARTYRISAPIEFPAGYSWAIDGDIAGGTKIVQTTANVPIFNIGTTGATPAMHSWRISNIEFDYANEQPASNENASPILFSEMVFEFALLNLRFARGSYAIRVKPGVGGPWGGQWDGLQFTRGLTGGAMQWTGCKNAVPNNKWGRLFVDAANMVGPVFKDIRGYNWVVDTIEIIAAFQGAQLMSIQAGSVCSIGALKLENGIYRRKGALVGIETGAHIKIDQFNIGGNNMVLHPQDGPLTLFSTAIGGPTGSFELNTLVAAATDFGGNIYVIGGFGGPMRIRGMTFDSHAWQICDNASTATGDSLTIDQFKNDRITANLGDRDYSVSLGDPNILSFESMLTKSRTLELPSAADRMFSGLYYDIRLYGAINGTNVLTIKSSRKILFVAKNDRFLIRFVWRRNAVGENGWVMVRYEVLP</sequence>
<feature type="signal peptide" evidence="1">
    <location>
        <begin position="1"/>
        <end position="26"/>
    </location>
</feature>
<dbReference type="InterPro" id="IPR006311">
    <property type="entry name" value="TAT_signal"/>
</dbReference>
<evidence type="ECO:0000256" key="1">
    <source>
        <dbReference type="SAM" id="SignalP"/>
    </source>
</evidence>
<organism evidence="2 3">
    <name type="scientific">Burkholderia vietnamiensis</name>
    <dbReference type="NCBI Taxonomy" id="60552"/>
    <lineage>
        <taxon>Bacteria</taxon>
        <taxon>Pseudomonadati</taxon>
        <taxon>Pseudomonadota</taxon>
        <taxon>Betaproteobacteria</taxon>
        <taxon>Burkholderiales</taxon>
        <taxon>Burkholderiaceae</taxon>
        <taxon>Burkholderia</taxon>
        <taxon>Burkholderia cepacia complex</taxon>
    </lineage>
</organism>
<evidence type="ECO:0008006" key="4">
    <source>
        <dbReference type="Google" id="ProtNLM"/>
    </source>
</evidence>
<dbReference type="RefSeq" id="WP_155632403.1">
    <property type="nucleotide sequence ID" value="NZ_CADFFD010000033.1"/>
</dbReference>
<dbReference type="InterPro" id="IPR011050">
    <property type="entry name" value="Pectin_lyase_fold/virulence"/>
</dbReference>
<dbReference type="Proteomes" id="UP000808215">
    <property type="component" value="Unassembled WGS sequence"/>
</dbReference>
<keyword evidence="3" id="KW-1185">Reference proteome</keyword>
<dbReference type="EMBL" id="JADVKH010000026">
    <property type="protein sequence ID" value="MBJ9688152.1"/>
    <property type="molecule type" value="Genomic_DNA"/>
</dbReference>
<name>A0ABS1AVN0_BURVI</name>
<comment type="caution">
    <text evidence="2">The sequence shown here is derived from an EMBL/GenBank/DDBJ whole genome shotgun (WGS) entry which is preliminary data.</text>
</comment>
<gene>
    <name evidence="2" type="ORF">I5589_13810</name>
</gene>
<feature type="chain" id="PRO_5045676656" description="Pectate lyase superfamily protein domain-containing protein" evidence="1">
    <location>
        <begin position="27"/>
        <end position="495"/>
    </location>
</feature>
<dbReference type="InterPro" id="IPR012334">
    <property type="entry name" value="Pectin_lyas_fold"/>
</dbReference>
<dbReference type="Gene3D" id="2.160.20.10">
    <property type="entry name" value="Single-stranded right-handed beta-helix, Pectin lyase-like"/>
    <property type="match status" value="1"/>
</dbReference>
<proteinExistence type="predicted"/>